<dbReference type="FunFam" id="3.30.70.260:FF:000008">
    <property type="entry name" value="D-3-phosphoglycerate dehydrogenase, chloroplastic"/>
    <property type="match status" value="1"/>
</dbReference>
<keyword evidence="7" id="KW-0150">Chloroplast</keyword>
<dbReference type="AlphaFoldDB" id="A9NXI5"/>
<keyword evidence="9 17" id="KW-0028">Amino-acid biosynthesis</keyword>
<dbReference type="PANTHER" id="PTHR42938">
    <property type="entry name" value="FORMATE DEHYDROGENASE 1"/>
    <property type="match status" value="1"/>
</dbReference>
<evidence type="ECO:0000256" key="12">
    <source>
        <dbReference type="ARBA" id="ARBA00022990"/>
    </source>
</evidence>
<feature type="domain" description="ACT" evidence="18">
    <location>
        <begin position="550"/>
        <end position="622"/>
    </location>
</feature>
<dbReference type="InterPro" id="IPR045626">
    <property type="entry name" value="PGDH_ASB_dom"/>
</dbReference>
<dbReference type="GO" id="GO:0004617">
    <property type="term" value="F:phosphoglycerate dehydrogenase activity"/>
    <property type="evidence" value="ECO:0007669"/>
    <property type="project" value="UniProtKB-EC"/>
</dbReference>
<proteinExistence type="evidence at transcript level"/>
<reference evidence="19" key="1">
    <citation type="journal article" date="2008" name="BMC Genomics">
        <title>A conifer genomics resource of 200,000 spruce (Picea spp.) ESTs and 6,464 high-quality, sequence-finished full-length cDNAs for Sitka spruce (Picea sitchensis).</title>
        <authorList>
            <person name="Ralph S.G."/>
            <person name="Chun H.J."/>
            <person name="Kolosova N."/>
            <person name="Cooper D."/>
            <person name="Oddy C."/>
            <person name="Ritland C.E."/>
            <person name="Kirkpatrick R."/>
            <person name="Moore R."/>
            <person name="Barber S."/>
            <person name="Holt R.A."/>
            <person name="Jones S.J."/>
            <person name="Marra M.A."/>
            <person name="Douglas C.J."/>
            <person name="Ritland K."/>
            <person name="Bohlmann J."/>
        </authorList>
    </citation>
    <scope>NUCLEOTIDE SEQUENCE</scope>
    <source>
        <tissue evidence="19">Green portion of the leader tissue</tissue>
    </source>
</reference>
<comment type="catalytic activity">
    <reaction evidence="16 17">
        <text>(2R)-3-phosphoglycerate + NAD(+) = 3-phosphooxypyruvate + NADH + H(+)</text>
        <dbReference type="Rhea" id="RHEA:12641"/>
        <dbReference type="ChEBI" id="CHEBI:15378"/>
        <dbReference type="ChEBI" id="CHEBI:18110"/>
        <dbReference type="ChEBI" id="CHEBI:57540"/>
        <dbReference type="ChEBI" id="CHEBI:57945"/>
        <dbReference type="ChEBI" id="CHEBI:58272"/>
        <dbReference type="EC" id="1.1.1.95"/>
    </reaction>
</comment>
<dbReference type="GO" id="GO:0009507">
    <property type="term" value="C:chloroplast"/>
    <property type="evidence" value="ECO:0007669"/>
    <property type="project" value="UniProtKB-SubCell"/>
</dbReference>
<dbReference type="Pfam" id="PF02826">
    <property type="entry name" value="2-Hacid_dh_C"/>
    <property type="match status" value="1"/>
</dbReference>
<dbReference type="CDD" id="cd04902">
    <property type="entry name" value="ACT_3PGDH-xct"/>
    <property type="match status" value="1"/>
</dbReference>
<protein>
    <recommendedName>
        <fullName evidence="6 17">D-3-phosphoglycerate dehydrogenase</fullName>
        <ecNumber evidence="5 17">1.1.1.95</ecNumber>
    </recommendedName>
</protein>
<dbReference type="PANTHER" id="PTHR42938:SF22">
    <property type="entry name" value="D-3-PHOSPHOGLYCERATE DEHYDROGENASE"/>
    <property type="match status" value="1"/>
</dbReference>
<evidence type="ECO:0000313" key="19">
    <source>
        <dbReference type="EMBL" id="ABK25346.1"/>
    </source>
</evidence>
<dbReference type="InterPro" id="IPR006139">
    <property type="entry name" value="D-isomer_2_OHA_DH_cat_dom"/>
</dbReference>
<dbReference type="SMART" id="SM00997">
    <property type="entry name" value="AdoHcyase_NAD"/>
    <property type="match status" value="1"/>
</dbReference>
<dbReference type="InterPro" id="IPR002912">
    <property type="entry name" value="ACT_dom"/>
</dbReference>
<dbReference type="InterPro" id="IPR029753">
    <property type="entry name" value="D-isomer_DH_CS"/>
</dbReference>
<dbReference type="FunFam" id="3.40.50.720:FF:000616">
    <property type="entry name" value="D-3-phosphoglycerate dehydrogenase 2 chloroplastic"/>
    <property type="match status" value="1"/>
</dbReference>
<sequence>MAMEMGSLGTLRCTNPHRIQSLSPFKSVPYTPKSPLQLPPRFSSAFLGQTLQNKSLIPFKNVSRFRSLSPRAVASDVQAKPTVLVAEKLGEGGLELLRSEANVDCSYNLSQEELCTKISLCDALIVRSGTKVTREVFESSRGRLKVVGRAGVGIDNVDLQAATEFGCLVVNAPTANTVAAAEHGIALIASMARNVPQASASMKAGKWQRNKFVGVSLVGKTLAVMGFGKVGTEVARRAKGLGMHVIAHDPYAPADRARAIGVDLVSFEEAITVADFISLHMPLTPSTEKIFNDETFAKMKKGARIVNVARGGVIDEDALVKALDAGIVAQAALDVFTVEPPEKDSKLVNHEKVIVTPHLGASTMEAQEGVAVEIAEAVVGALKGELAATAVNAPMVPAEVLSELAPFITLAEKLGRLAVQLVAGGSGVKSVKVTYSSARAGDDLDTRVLRAMITKGIIEPISSAFVNLVNADFIARQRGLRLSEERILLDGSPQEPLESIQVQIADVESKFASAISESGDIKVEGKVKGGIPHLSKVGAFSVDVSLEGSVILCRQTDQPGMIGTVGNILGEENVNVNFMSVGRIAPRKKAVMAIGVDEEPSKGALKKIGDVPAIEEFVYLKL</sequence>
<dbReference type="GO" id="GO:0051287">
    <property type="term" value="F:NAD binding"/>
    <property type="evidence" value="ECO:0007669"/>
    <property type="project" value="UniProtKB-UniRule"/>
</dbReference>
<dbReference type="PROSITE" id="PS51671">
    <property type="entry name" value="ACT"/>
    <property type="match status" value="1"/>
</dbReference>
<keyword evidence="14 17" id="KW-0520">NAD</keyword>
<evidence type="ECO:0000256" key="5">
    <source>
        <dbReference type="ARBA" id="ARBA00013143"/>
    </source>
</evidence>
<dbReference type="NCBIfam" id="TIGR01327">
    <property type="entry name" value="PGDH"/>
    <property type="match status" value="1"/>
</dbReference>
<dbReference type="InterPro" id="IPR045865">
    <property type="entry name" value="ACT-like_dom_sf"/>
</dbReference>
<dbReference type="FunFam" id="3.40.50.720:FF:000021">
    <property type="entry name" value="D-3-phosphoglycerate dehydrogenase"/>
    <property type="match status" value="1"/>
</dbReference>
<keyword evidence="13 17" id="KW-0560">Oxidoreductase</keyword>
<evidence type="ECO:0000256" key="2">
    <source>
        <dbReference type="ARBA" id="ARBA00005216"/>
    </source>
</evidence>
<keyword evidence="15 17" id="KW-0718">Serine biosynthesis</keyword>
<evidence type="ECO:0000259" key="18">
    <source>
        <dbReference type="PROSITE" id="PS51671"/>
    </source>
</evidence>
<evidence type="ECO:0000256" key="17">
    <source>
        <dbReference type="RuleBase" id="RU363003"/>
    </source>
</evidence>
<accession>A9NXI5</accession>
<evidence type="ECO:0000256" key="16">
    <source>
        <dbReference type="ARBA" id="ARBA00048731"/>
    </source>
</evidence>
<organism evidence="19">
    <name type="scientific">Picea sitchensis</name>
    <name type="common">Sitka spruce</name>
    <name type="synonym">Pinus sitchensis</name>
    <dbReference type="NCBI Taxonomy" id="3332"/>
    <lineage>
        <taxon>Eukaryota</taxon>
        <taxon>Viridiplantae</taxon>
        <taxon>Streptophyta</taxon>
        <taxon>Embryophyta</taxon>
        <taxon>Tracheophyta</taxon>
        <taxon>Spermatophyta</taxon>
        <taxon>Pinopsida</taxon>
        <taxon>Pinidae</taxon>
        <taxon>Conifers I</taxon>
        <taxon>Pinales</taxon>
        <taxon>Pinaceae</taxon>
        <taxon>Picea</taxon>
    </lineage>
</organism>
<dbReference type="PROSITE" id="PS00065">
    <property type="entry name" value="D_2_HYDROXYACID_DH_1"/>
    <property type="match status" value="1"/>
</dbReference>
<dbReference type="EC" id="1.1.1.95" evidence="5 17"/>
<dbReference type="Pfam" id="PF01842">
    <property type="entry name" value="ACT"/>
    <property type="match status" value="1"/>
</dbReference>
<dbReference type="CDD" id="cd12173">
    <property type="entry name" value="PGDH_4"/>
    <property type="match status" value="1"/>
</dbReference>
<dbReference type="SUPFAM" id="SSF52283">
    <property type="entry name" value="Formate/glycerate dehydrogenase catalytic domain-like"/>
    <property type="match status" value="1"/>
</dbReference>
<dbReference type="InterPro" id="IPR006236">
    <property type="entry name" value="PGDH"/>
</dbReference>
<dbReference type="UniPathway" id="UPA00135">
    <property type="reaction ID" value="UER00196"/>
</dbReference>
<comment type="subunit">
    <text evidence="4">Homotetramer.</text>
</comment>
<dbReference type="Pfam" id="PF19304">
    <property type="entry name" value="PGDH_inter"/>
    <property type="match status" value="1"/>
</dbReference>
<dbReference type="PROSITE" id="PS00670">
    <property type="entry name" value="D_2_HYDROXYACID_DH_2"/>
    <property type="match status" value="1"/>
</dbReference>
<evidence type="ECO:0000256" key="7">
    <source>
        <dbReference type="ARBA" id="ARBA00022528"/>
    </source>
</evidence>
<dbReference type="OMA" id="NIAGMQV"/>
<evidence type="ECO:0000256" key="14">
    <source>
        <dbReference type="ARBA" id="ARBA00023027"/>
    </source>
</evidence>
<dbReference type="Pfam" id="PF00389">
    <property type="entry name" value="2-Hacid_dh"/>
    <property type="match status" value="1"/>
</dbReference>
<dbReference type="Gene3D" id="3.30.1330.90">
    <property type="entry name" value="D-3-phosphoglycerate dehydrogenase, domain 3"/>
    <property type="match status" value="1"/>
</dbReference>
<dbReference type="GO" id="GO:0006564">
    <property type="term" value="P:L-serine biosynthetic process"/>
    <property type="evidence" value="ECO:0007669"/>
    <property type="project" value="UniProtKB-KW"/>
</dbReference>
<evidence type="ECO:0000256" key="1">
    <source>
        <dbReference type="ARBA" id="ARBA00004229"/>
    </source>
</evidence>
<dbReference type="EMBL" id="EF086058">
    <property type="protein sequence ID" value="ABK25346.1"/>
    <property type="molecule type" value="mRNA"/>
</dbReference>
<evidence type="ECO:0000256" key="8">
    <source>
        <dbReference type="ARBA" id="ARBA00022553"/>
    </source>
</evidence>
<evidence type="ECO:0000256" key="11">
    <source>
        <dbReference type="ARBA" id="ARBA00022946"/>
    </source>
</evidence>
<evidence type="ECO:0000256" key="10">
    <source>
        <dbReference type="ARBA" id="ARBA00022640"/>
    </source>
</evidence>
<dbReference type="InterPro" id="IPR015878">
    <property type="entry name" value="Ado_hCys_hydrolase_NAD-bd"/>
</dbReference>
<comment type="subcellular location">
    <subcellularLocation>
        <location evidence="1">Plastid</location>
        <location evidence="1">Chloroplast</location>
    </subcellularLocation>
</comment>
<dbReference type="Gene3D" id="3.30.70.260">
    <property type="match status" value="1"/>
</dbReference>
<evidence type="ECO:0000256" key="15">
    <source>
        <dbReference type="ARBA" id="ARBA00023299"/>
    </source>
</evidence>
<name>A9NXI5_PICSI</name>
<evidence type="ECO:0000256" key="9">
    <source>
        <dbReference type="ARBA" id="ARBA00022605"/>
    </source>
</evidence>
<dbReference type="SUPFAM" id="SSF55021">
    <property type="entry name" value="ACT-like"/>
    <property type="match status" value="1"/>
</dbReference>
<dbReference type="SUPFAM" id="SSF143548">
    <property type="entry name" value="Serine metabolism enzymes domain"/>
    <property type="match status" value="1"/>
</dbReference>
<comment type="pathway">
    <text evidence="2 17">Amino-acid biosynthesis; L-serine biosynthesis; L-serine from 3-phospho-D-glycerate: step 1/3.</text>
</comment>
<evidence type="ECO:0000256" key="3">
    <source>
        <dbReference type="ARBA" id="ARBA00005854"/>
    </source>
</evidence>
<dbReference type="InterPro" id="IPR036291">
    <property type="entry name" value="NAD(P)-bd_dom_sf"/>
</dbReference>
<comment type="similarity">
    <text evidence="3 17">Belongs to the D-isomer specific 2-hydroxyacid dehydrogenase family.</text>
</comment>
<keyword evidence="8" id="KW-0597">Phosphoprotein</keyword>
<evidence type="ECO:0000256" key="6">
    <source>
        <dbReference type="ARBA" id="ARBA00021582"/>
    </source>
</evidence>
<keyword evidence="10" id="KW-0934">Plastid</keyword>
<dbReference type="InterPro" id="IPR029009">
    <property type="entry name" value="ASB_dom_sf"/>
</dbReference>
<dbReference type="InterPro" id="IPR029752">
    <property type="entry name" value="D-isomer_DH_CS1"/>
</dbReference>
<dbReference type="SUPFAM" id="SSF51735">
    <property type="entry name" value="NAD(P)-binding Rossmann-fold domains"/>
    <property type="match status" value="1"/>
</dbReference>
<dbReference type="PROSITE" id="PS00671">
    <property type="entry name" value="D_2_HYDROXYACID_DH_3"/>
    <property type="match status" value="1"/>
</dbReference>
<evidence type="ECO:0000256" key="4">
    <source>
        <dbReference type="ARBA" id="ARBA00011881"/>
    </source>
</evidence>
<keyword evidence="11" id="KW-0809">Transit peptide</keyword>
<dbReference type="FunFam" id="3.30.1330.90:FF:000003">
    <property type="entry name" value="D-3-phosphoglycerate dehydrogenase"/>
    <property type="match status" value="1"/>
</dbReference>
<dbReference type="InterPro" id="IPR006140">
    <property type="entry name" value="D-isomer_DH_NAD-bd"/>
</dbReference>
<dbReference type="Gene3D" id="3.40.50.720">
    <property type="entry name" value="NAD(P)-binding Rossmann-like Domain"/>
    <property type="match status" value="2"/>
</dbReference>
<keyword evidence="12" id="KW-0007">Acetylation</keyword>
<evidence type="ECO:0000256" key="13">
    <source>
        <dbReference type="ARBA" id="ARBA00023002"/>
    </source>
</evidence>